<dbReference type="GO" id="GO:0045087">
    <property type="term" value="P:innate immune response"/>
    <property type="evidence" value="ECO:0007669"/>
    <property type="project" value="InterPro"/>
</dbReference>
<evidence type="ECO:0000256" key="2">
    <source>
        <dbReference type="SAM" id="SignalP"/>
    </source>
</evidence>
<gene>
    <name evidence="3" type="ORF">G2W53_012915</name>
</gene>
<dbReference type="Proteomes" id="UP000634136">
    <property type="component" value="Unassembled WGS sequence"/>
</dbReference>
<reference evidence="3" key="1">
    <citation type="submission" date="2020-09" db="EMBL/GenBank/DDBJ databases">
        <title>Genome-Enabled Discovery of Anthraquinone Biosynthesis in Senna tora.</title>
        <authorList>
            <person name="Kang S.-H."/>
            <person name="Pandey R.P."/>
            <person name="Lee C.-M."/>
            <person name="Sim J.-S."/>
            <person name="Jeong J.-T."/>
            <person name="Choi B.-S."/>
            <person name="Jung M."/>
            <person name="Ginzburg D."/>
            <person name="Zhao K."/>
            <person name="Won S.Y."/>
            <person name="Oh T.-J."/>
            <person name="Yu Y."/>
            <person name="Kim N.-H."/>
            <person name="Lee O.R."/>
            <person name="Lee T.-H."/>
            <person name="Bashyal P."/>
            <person name="Kim T.-S."/>
            <person name="Lee W.-H."/>
            <person name="Kawkins C."/>
            <person name="Kim C.-K."/>
            <person name="Kim J.S."/>
            <person name="Ahn B.O."/>
            <person name="Rhee S.Y."/>
            <person name="Sohng J.K."/>
        </authorList>
    </citation>
    <scope>NUCLEOTIDE SEQUENCE</scope>
    <source>
        <tissue evidence="3">Leaf</tissue>
    </source>
</reference>
<dbReference type="PROSITE" id="PS51257">
    <property type="entry name" value="PROKAR_LIPOPROTEIN"/>
    <property type="match status" value="1"/>
</dbReference>
<proteinExistence type="predicted"/>
<evidence type="ECO:0000313" key="3">
    <source>
        <dbReference type="EMBL" id="KAF7830582.1"/>
    </source>
</evidence>
<organism evidence="3 4">
    <name type="scientific">Senna tora</name>
    <dbReference type="NCBI Taxonomy" id="362788"/>
    <lineage>
        <taxon>Eukaryota</taxon>
        <taxon>Viridiplantae</taxon>
        <taxon>Streptophyta</taxon>
        <taxon>Embryophyta</taxon>
        <taxon>Tracheophyta</taxon>
        <taxon>Spermatophyta</taxon>
        <taxon>Magnoliopsida</taxon>
        <taxon>eudicotyledons</taxon>
        <taxon>Gunneridae</taxon>
        <taxon>Pentapetalae</taxon>
        <taxon>rosids</taxon>
        <taxon>fabids</taxon>
        <taxon>Fabales</taxon>
        <taxon>Fabaceae</taxon>
        <taxon>Caesalpinioideae</taxon>
        <taxon>Cassia clade</taxon>
        <taxon>Senna</taxon>
    </lineage>
</organism>
<feature type="compositionally biased region" description="Polar residues" evidence="1">
    <location>
        <begin position="64"/>
        <end position="77"/>
    </location>
</feature>
<evidence type="ECO:0000256" key="1">
    <source>
        <dbReference type="SAM" id="MobiDB-lite"/>
    </source>
</evidence>
<comment type="caution">
    <text evidence="3">The sequence shown here is derived from an EMBL/GenBank/DDBJ whole genome shotgun (WGS) entry which is preliminary data.</text>
</comment>
<evidence type="ECO:0000313" key="4">
    <source>
        <dbReference type="Proteomes" id="UP000634136"/>
    </source>
</evidence>
<dbReference type="PANTHER" id="PTHR34663">
    <property type="entry name" value="OS06G0637400 PROTEIN"/>
    <property type="match status" value="1"/>
</dbReference>
<name>A0A834TYC9_9FABA</name>
<feature type="chain" id="PRO_5032414499" evidence="2">
    <location>
        <begin position="25"/>
        <end position="84"/>
    </location>
</feature>
<dbReference type="InterPro" id="IPR044700">
    <property type="entry name" value="PIP2/PIPL1"/>
</dbReference>
<feature type="region of interest" description="Disordered" evidence="1">
    <location>
        <begin position="51"/>
        <end position="84"/>
    </location>
</feature>
<dbReference type="AlphaFoldDB" id="A0A834TYC9"/>
<keyword evidence="2" id="KW-0732">Signal</keyword>
<dbReference type="EMBL" id="JAAIUW010000005">
    <property type="protein sequence ID" value="KAF7830582.1"/>
    <property type="molecule type" value="Genomic_DNA"/>
</dbReference>
<feature type="signal peptide" evidence="2">
    <location>
        <begin position="1"/>
        <end position="24"/>
    </location>
</feature>
<protein>
    <submittedName>
        <fullName evidence="3">Uncharacterized protein</fullName>
    </submittedName>
</protein>
<sequence>MAENLKFVCVMLLVGSCFFLVSEARPLGVHGGTLSGSERMQLEELYIREVKSGGPSSGGEGHSFINSRNLRVTTKSGPSPGEGH</sequence>
<dbReference type="PANTHER" id="PTHR34663:SF11">
    <property type="entry name" value="DERMOKINE-LIKE"/>
    <property type="match status" value="1"/>
</dbReference>
<accession>A0A834TYC9</accession>
<keyword evidence="4" id="KW-1185">Reference proteome</keyword>
<dbReference type="GO" id="GO:0050793">
    <property type="term" value="P:regulation of developmental process"/>
    <property type="evidence" value="ECO:0007669"/>
    <property type="project" value="InterPro"/>
</dbReference>